<dbReference type="PANTHER" id="PTHR43722">
    <property type="entry name" value="PROLINE IMINOPEPTIDASE"/>
    <property type="match status" value="1"/>
</dbReference>
<feature type="active site" description="Proton donor" evidence="9">
    <location>
        <position position="284"/>
    </location>
</feature>
<name>A0A9P4V7X2_9PLEO</name>
<organism evidence="12 13">
    <name type="scientific">Polyplosphaeria fusca</name>
    <dbReference type="NCBI Taxonomy" id="682080"/>
    <lineage>
        <taxon>Eukaryota</taxon>
        <taxon>Fungi</taxon>
        <taxon>Dikarya</taxon>
        <taxon>Ascomycota</taxon>
        <taxon>Pezizomycotina</taxon>
        <taxon>Dothideomycetes</taxon>
        <taxon>Pleosporomycetidae</taxon>
        <taxon>Pleosporales</taxon>
        <taxon>Tetraplosphaeriaceae</taxon>
        <taxon>Polyplosphaeria</taxon>
    </lineage>
</organism>
<keyword evidence="6 8" id="KW-0645">Protease</keyword>
<feature type="active site" evidence="9">
    <location>
        <position position="256"/>
    </location>
</feature>
<dbReference type="PANTHER" id="PTHR43722:SF1">
    <property type="entry name" value="PROLINE IMINOPEPTIDASE"/>
    <property type="match status" value="1"/>
</dbReference>
<comment type="caution">
    <text evidence="12">The sequence shown here is derived from an EMBL/GenBank/DDBJ whole genome shotgun (WGS) entry which is preliminary data.</text>
</comment>
<feature type="domain" description="AB hydrolase-1" evidence="11">
    <location>
        <begin position="37"/>
        <end position="287"/>
    </location>
</feature>
<keyword evidence="7 8" id="KW-0378">Hydrolase</keyword>
<evidence type="ECO:0000256" key="10">
    <source>
        <dbReference type="RuleBase" id="RU003421"/>
    </source>
</evidence>
<dbReference type="SUPFAM" id="SSF53474">
    <property type="entry name" value="alpha/beta-Hydrolases"/>
    <property type="match status" value="1"/>
</dbReference>
<dbReference type="Gene3D" id="3.40.50.1820">
    <property type="entry name" value="alpha/beta hydrolase"/>
    <property type="match status" value="1"/>
</dbReference>
<evidence type="ECO:0000256" key="1">
    <source>
        <dbReference type="ARBA" id="ARBA00001585"/>
    </source>
</evidence>
<dbReference type="OrthoDB" id="10249433at2759"/>
<dbReference type="AlphaFoldDB" id="A0A9P4V7X2"/>
<protein>
    <recommendedName>
        <fullName evidence="8 10">Proline iminopeptidase</fullName>
        <shortName evidence="8">PIP</shortName>
        <ecNumber evidence="8 10">3.4.11.5</ecNumber>
    </recommendedName>
    <alternativeName>
        <fullName evidence="8">Prolyl aminopeptidase</fullName>
    </alternativeName>
</protein>
<dbReference type="EC" id="3.4.11.5" evidence="8 10"/>
<comment type="catalytic activity">
    <reaction evidence="1 8 10">
        <text>Release of N-terminal proline from a peptide.</text>
        <dbReference type="EC" id="3.4.11.5"/>
    </reaction>
</comment>
<dbReference type="InterPro" id="IPR000073">
    <property type="entry name" value="AB_hydrolase_1"/>
</dbReference>
<gene>
    <name evidence="12" type="ORF">EJ04DRAFT_6563</name>
</gene>
<evidence type="ECO:0000256" key="9">
    <source>
        <dbReference type="PIRSR" id="PIRSR006431-1"/>
    </source>
</evidence>
<evidence type="ECO:0000256" key="7">
    <source>
        <dbReference type="ARBA" id="ARBA00022801"/>
    </source>
</evidence>
<dbReference type="GO" id="GO:0006508">
    <property type="term" value="P:proteolysis"/>
    <property type="evidence" value="ECO:0007669"/>
    <property type="project" value="UniProtKB-KW"/>
</dbReference>
<dbReference type="EMBL" id="ML996106">
    <property type="protein sequence ID" value="KAF2738870.1"/>
    <property type="molecule type" value="Genomic_DNA"/>
</dbReference>
<dbReference type="Proteomes" id="UP000799444">
    <property type="component" value="Unassembled WGS sequence"/>
</dbReference>
<feature type="active site" description="Nucleophile" evidence="9">
    <location>
        <position position="114"/>
    </location>
</feature>
<proteinExistence type="inferred from homology"/>
<keyword evidence="4 8" id="KW-0031">Aminopeptidase</keyword>
<dbReference type="Pfam" id="PF00561">
    <property type="entry name" value="Abhydrolase_1"/>
    <property type="match status" value="1"/>
</dbReference>
<comment type="similarity">
    <text evidence="3 8 10">Belongs to the peptidase S33 family.</text>
</comment>
<evidence type="ECO:0000256" key="8">
    <source>
        <dbReference type="PIRNR" id="PIRNR006431"/>
    </source>
</evidence>
<dbReference type="NCBIfam" id="TIGR01249">
    <property type="entry name" value="pro_imino_pep_1"/>
    <property type="match status" value="1"/>
</dbReference>
<dbReference type="PIRSF" id="PIRSF006431">
    <property type="entry name" value="Pept_S33"/>
    <property type="match status" value="1"/>
</dbReference>
<evidence type="ECO:0000256" key="2">
    <source>
        <dbReference type="ARBA" id="ARBA00004496"/>
    </source>
</evidence>
<dbReference type="InterPro" id="IPR002410">
    <property type="entry name" value="Peptidase_S33"/>
</dbReference>
<dbReference type="GO" id="GO:0005737">
    <property type="term" value="C:cytoplasm"/>
    <property type="evidence" value="ECO:0007669"/>
    <property type="project" value="UniProtKB-SubCell"/>
</dbReference>
<evidence type="ECO:0000256" key="3">
    <source>
        <dbReference type="ARBA" id="ARBA00010088"/>
    </source>
</evidence>
<dbReference type="InterPro" id="IPR005944">
    <property type="entry name" value="Pro_iminopeptidase"/>
</dbReference>
<evidence type="ECO:0000313" key="13">
    <source>
        <dbReference type="Proteomes" id="UP000799444"/>
    </source>
</evidence>
<evidence type="ECO:0000259" key="11">
    <source>
        <dbReference type="Pfam" id="PF00561"/>
    </source>
</evidence>
<dbReference type="InterPro" id="IPR029058">
    <property type="entry name" value="AB_hydrolase_fold"/>
</dbReference>
<accession>A0A9P4V7X2</accession>
<comment type="subcellular location">
    <subcellularLocation>
        <location evidence="2 8">Cytoplasm</location>
    </subcellularLocation>
</comment>
<evidence type="ECO:0000256" key="5">
    <source>
        <dbReference type="ARBA" id="ARBA00022490"/>
    </source>
</evidence>
<evidence type="ECO:0000256" key="6">
    <source>
        <dbReference type="ARBA" id="ARBA00022670"/>
    </source>
</evidence>
<keyword evidence="5 8" id="KW-0963">Cytoplasm</keyword>
<reference evidence="12" key="1">
    <citation type="journal article" date="2020" name="Stud. Mycol.">
        <title>101 Dothideomycetes genomes: a test case for predicting lifestyles and emergence of pathogens.</title>
        <authorList>
            <person name="Haridas S."/>
            <person name="Albert R."/>
            <person name="Binder M."/>
            <person name="Bloem J."/>
            <person name="Labutti K."/>
            <person name="Salamov A."/>
            <person name="Andreopoulos B."/>
            <person name="Baker S."/>
            <person name="Barry K."/>
            <person name="Bills G."/>
            <person name="Bluhm B."/>
            <person name="Cannon C."/>
            <person name="Castanera R."/>
            <person name="Culley D."/>
            <person name="Daum C."/>
            <person name="Ezra D."/>
            <person name="Gonzalez J."/>
            <person name="Henrissat B."/>
            <person name="Kuo A."/>
            <person name="Liang C."/>
            <person name="Lipzen A."/>
            <person name="Lutzoni F."/>
            <person name="Magnuson J."/>
            <person name="Mondo S."/>
            <person name="Nolan M."/>
            <person name="Ohm R."/>
            <person name="Pangilinan J."/>
            <person name="Park H.-J."/>
            <person name="Ramirez L."/>
            <person name="Alfaro M."/>
            <person name="Sun H."/>
            <person name="Tritt A."/>
            <person name="Yoshinaga Y."/>
            <person name="Zwiers L.-H."/>
            <person name="Turgeon B."/>
            <person name="Goodwin S."/>
            <person name="Spatafora J."/>
            <person name="Crous P."/>
            <person name="Grigoriev I."/>
        </authorList>
    </citation>
    <scope>NUCLEOTIDE SEQUENCE</scope>
    <source>
        <strain evidence="12">CBS 125425</strain>
    </source>
</reference>
<evidence type="ECO:0000313" key="12">
    <source>
        <dbReference type="EMBL" id="KAF2738870.1"/>
    </source>
</evidence>
<dbReference type="PRINTS" id="PR00793">
    <property type="entry name" value="PROAMNOPTASE"/>
</dbReference>
<sequence length="310" mass="34776">MAAEKGYTHGDAFDSGFLQVSDVHKVYYAQYGKPDGKPVICSHGGPGGEGTTKTFTTFFNPSVFRVVLIDQRGAGLSTPTAETRDNTTQLLVQDIETLRQHIGVQKWHMVFGGSWGSGLAVAYAQTHPDVCGSLVLRGIFMGSKWELDLGLKGTLAGYVYPEEFDRFVNFLPEEKRCDPLQSYHDLIFSDDEKVATEAATEWNRYGGYVGDKWNMSYAKINAHYFVNECFLGWDNVIKGCEKIVHIPTSIVQGRYDLLCLPRVAWDLHKALPQSKLYFSENTGHGAMEPENFKKLCEICDEYALQDFHLS</sequence>
<dbReference type="GO" id="GO:0004177">
    <property type="term" value="F:aminopeptidase activity"/>
    <property type="evidence" value="ECO:0007669"/>
    <property type="project" value="UniProtKB-UniRule"/>
</dbReference>
<evidence type="ECO:0000256" key="4">
    <source>
        <dbReference type="ARBA" id="ARBA00022438"/>
    </source>
</evidence>
<keyword evidence="13" id="KW-1185">Reference proteome</keyword>